<accession>A0ABR0SMI9</accession>
<dbReference type="InterPro" id="IPR032675">
    <property type="entry name" value="LRR_dom_sf"/>
</dbReference>
<reference evidence="2 3" key="1">
    <citation type="submission" date="2024-01" db="EMBL/GenBank/DDBJ databases">
        <title>Complete genome of Cladobotryum mycophilum ATHUM6906.</title>
        <authorList>
            <person name="Christinaki A.C."/>
            <person name="Myridakis A.I."/>
            <person name="Kouvelis V.N."/>
        </authorList>
    </citation>
    <scope>NUCLEOTIDE SEQUENCE [LARGE SCALE GENOMIC DNA]</scope>
    <source>
        <strain evidence="2 3">ATHUM6906</strain>
    </source>
</reference>
<gene>
    <name evidence="2" type="ORF">PT974_06818</name>
</gene>
<organism evidence="2 3">
    <name type="scientific">Cladobotryum mycophilum</name>
    <dbReference type="NCBI Taxonomy" id="491253"/>
    <lineage>
        <taxon>Eukaryota</taxon>
        <taxon>Fungi</taxon>
        <taxon>Dikarya</taxon>
        <taxon>Ascomycota</taxon>
        <taxon>Pezizomycotina</taxon>
        <taxon>Sordariomycetes</taxon>
        <taxon>Hypocreomycetidae</taxon>
        <taxon>Hypocreales</taxon>
        <taxon>Hypocreaceae</taxon>
        <taxon>Cladobotryum</taxon>
    </lineage>
</organism>
<proteinExistence type="predicted"/>
<protein>
    <recommendedName>
        <fullName evidence="4">F-box domain-containing protein</fullName>
    </recommendedName>
</protein>
<evidence type="ECO:0008006" key="4">
    <source>
        <dbReference type="Google" id="ProtNLM"/>
    </source>
</evidence>
<evidence type="ECO:0000313" key="2">
    <source>
        <dbReference type="EMBL" id="KAK5993388.1"/>
    </source>
</evidence>
<feature type="compositionally biased region" description="Basic residues" evidence="1">
    <location>
        <begin position="1"/>
        <end position="10"/>
    </location>
</feature>
<evidence type="ECO:0000313" key="3">
    <source>
        <dbReference type="Proteomes" id="UP001338125"/>
    </source>
</evidence>
<feature type="region of interest" description="Disordered" evidence="1">
    <location>
        <begin position="1"/>
        <end position="21"/>
    </location>
</feature>
<feature type="region of interest" description="Disordered" evidence="1">
    <location>
        <begin position="570"/>
        <end position="608"/>
    </location>
</feature>
<feature type="compositionally biased region" description="Polar residues" evidence="1">
    <location>
        <begin position="589"/>
        <end position="608"/>
    </location>
</feature>
<name>A0ABR0SMI9_9HYPO</name>
<keyword evidence="3" id="KW-1185">Reference proteome</keyword>
<dbReference type="Gene3D" id="3.80.10.10">
    <property type="entry name" value="Ribonuclease Inhibitor"/>
    <property type="match status" value="1"/>
</dbReference>
<evidence type="ECO:0000256" key="1">
    <source>
        <dbReference type="SAM" id="MobiDB-lite"/>
    </source>
</evidence>
<comment type="caution">
    <text evidence="2">The sequence shown here is derived from an EMBL/GenBank/DDBJ whole genome shotgun (WGS) entry which is preliminary data.</text>
</comment>
<dbReference type="SUPFAM" id="SSF52047">
    <property type="entry name" value="RNI-like"/>
    <property type="match status" value="1"/>
</dbReference>
<dbReference type="EMBL" id="JAVFKD010000012">
    <property type="protein sequence ID" value="KAK5993388.1"/>
    <property type="molecule type" value="Genomic_DNA"/>
</dbReference>
<sequence length="608" mass="67278">MRLPFRRKDKKKQDVAAGNEKGLRSAAAIRTPYFPPSYRSAQLIGILPGPVLERIFAFVCPHAQDQSYDTCEESTNESGCMLCDLRDLAHSSQVNRSWHASAIKVLYHSVRIDQVHYCSREAVLADRRKHTHRFDKNGIPEDPAQARLRLLRRTVREDPTRIGKRVQFLKIPYMLREYCHVELAQTIAVLPNLKYIDLPEGMFADEPSYATLRLEVQARCPNIRKMAYNSGSEHSFAVLATGQVWRRLEVLELNGIDIDTASMRSVLGSLECLRALKVTKTESLSDEVLTSGDGLPLPALEEIILEDTPRVTAAGLIEYLAWQETQQALKVLTLKYTGVNPKDLQEILIMAPKLRTLAIQSKISEPFPHNTGIGLLSSGRLETLRYEIAGRNDTGPYATMKASYYSYLASSIIGGYLPKLARVYVLDDTFPDQLAGLPLPPYASFASAHARSSSNSSLSAVPGLRLSSADAGMLSPSTLRRPSAPGFAPATHRFSSNNPFAAQVNMANPHALEIYTKTDLVGKWNFSRVDTFSAGAGQHRRPSSYGLAADVAGQGWDRGEARRSVMISDSSGMFLPVPGQQDTGGLKSPSFSDPWQRPRSSGESTRRR</sequence>
<dbReference type="Proteomes" id="UP001338125">
    <property type="component" value="Unassembled WGS sequence"/>
</dbReference>